<dbReference type="EMBL" id="JEME01003116">
    <property type="protein sequence ID" value="KYG02316.1"/>
    <property type="molecule type" value="Genomic_DNA"/>
</dbReference>
<accession>A0A150TCD5</accession>
<dbReference type="AlphaFoldDB" id="A0A150TCD5"/>
<comment type="caution">
    <text evidence="1">The sequence shown here is derived from an EMBL/GenBank/DDBJ whole genome shotgun (WGS) entry which is preliminary data.</text>
</comment>
<gene>
    <name evidence="1" type="ORF">BE21_55070</name>
</gene>
<proteinExistence type="predicted"/>
<protein>
    <submittedName>
        <fullName evidence="1">Uncharacterized protein</fullName>
    </submittedName>
</protein>
<evidence type="ECO:0000313" key="2">
    <source>
        <dbReference type="Proteomes" id="UP000075502"/>
    </source>
</evidence>
<dbReference type="Proteomes" id="UP000075502">
    <property type="component" value="Unassembled WGS sequence"/>
</dbReference>
<organism evidence="1 2">
    <name type="scientific">Sorangium cellulosum</name>
    <name type="common">Polyangium cellulosum</name>
    <dbReference type="NCBI Taxonomy" id="56"/>
    <lineage>
        <taxon>Bacteria</taxon>
        <taxon>Pseudomonadati</taxon>
        <taxon>Myxococcota</taxon>
        <taxon>Polyangia</taxon>
        <taxon>Polyangiales</taxon>
        <taxon>Polyangiaceae</taxon>
        <taxon>Sorangium</taxon>
    </lineage>
</organism>
<sequence length="167" mass="17414">MRIEAGLGATVGLGITPGVAAGTTLALGARWSDWSVAVEGRGLVSLANEIADMDIGTTAFTVAALVCRRGQLMFGCGLGTVGAVRFIPRDPWNMRVRSKALFGMGARLGSAWPLSDRWSVHAHAEAIWIVEDALLRRQGDGSETPAPPSWSSPPLAASVGLGVTAVY</sequence>
<evidence type="ECO:0000313" key="1">
    <source>
        <dbReference type="EMBL" id="KYG02316.1"/>
    </source>
</evidence>
<name>A0A150TCD5_SORCE</name>
<reference evidence="1 2" key="1">
    <citation type="submission" date="2014-02" db="EMBL/GenBank/DDBJ databases">
        <title>The small core and large imbalanced accessory genome model reveals a collaborative survival strategy of Sorangium cellulosum strains in nature.</title>
        <authorList>
            <person name="Han K."/>
            <person name="Peng R."/>
            <person name="Blom J."/>
            <person name="Li Y.-Z."/>
        </authorList>
    </citation>
    <scope>NUCLEOTIDE SEQUENCE [LARGE SCALE GENOMIC DNA]</scope>
    <source>
        <strain evidence="1 2">So0007-03</strain>
    </source>
</reference>